<feature type="signal peptide" evidence="1">
    <location>
        <begin position="1"/>
        <end position="23"/>
    </location>
</feature>
<proteinExistence type="predicted"/>
<keyword evidence="1" id="KW-0732">Signal</keyword>
<protein>
    <recommendedName>
        <fullName evidence="4">DUF4034 domain-containing protein</fullName>
    </recommendedName>
</protein>
<name>A0A081NJZ1_9GAMM</name>
<organism evidence="2 3">
    <name type="scientific">Endozoicomonas numazuensis</name>
    <dbReference type="NCBI Taxonomy" id="1137799"/>
    <lineage>
        <taxon>Bacteria</taxon>
        <taxon>Pseudomonadati</taxon>
        <taxon>Pseudomonadota</taxon>
        <taxon>Gammaproteobacteria</taxon>
        <taxon>Oceanospirillales</taxon>
        <taxon>Endozoicomonadaceae</taxon>
        <taxon>Endozoicomonas</taxon>
    </lineage>
</organism>
<reference evidence="2 3" key="1">
    <citation type="submission" date="2014-06" db="EMBL/GenBank/DDBJ databases">
        <title>Whole Genome Sequences of Three Symbiotic Endozoicomonas Bacteria.</title>
        <authorList>
            <person name="Neave M.J."/>
            <person name="Apprill A."/>
            <person name="Voolstra C.R."/>
        </authorList>
    </citation>
    <scope>NUCLEOTIDE SEQUENCE [LARGE SCALE GENOMIC DNA]</scope>
    <source>
        <strain evidence="2 3">DSM 25634</strain>
    </source>
</reference>
<dbReference type="AlphaFoldDB" id="A0A081NJZ1"/>
<accession>A0A081NJZ1</accession>
<dbReference type="EMBL" id="JOKH01000001">
    <property type="protein sequence ID" value="KEQ18764.1"/>
    <property type="molecule type" value="Genomic_DNA"/>
</dbReference>
<feature type="chain" id="PRO_5001760850" description="DUF4034 domain-containing protein" evidence="1">
    <location>
        <begin position="24"/>
        <end position="230"/>
    </location>
</feature>
<sequence length="230" mass="26899">MLSKIQAVCAFCLALFLGQIATANSSFSDLDKLYNDSSPSWWPEYQTIQTDLKDLRVQDARLGLESLLKRYSEDENTFTFLVLRYLWLTDTDGCSFLSSLSPTPEYWLTSAQLFCHFMKDYRQHLKADSQTSSITLLYHWWAGIPSQHILLADKALQSFKVFKSEHEDSLLLMTFISIVKLSGYTPWWEVERDWDTFHEASDSNFNRFQAHLLLTYELYQHWLCSDANIE</sequence>
<dbReference type="RefSeq" id="WP_034832113.1">
    <property type="nucleotide sequence ID" value="NZ_JOKH01000001.1"/>
</dbReference>
<evidence type="ECO:0000313" key="3">
    <source>
        <dbReference type="Proteomes" id="UP000028073"/>
    </source>
</evidence>
<keyword evidence="3" id="KW-1185">Reference proteome</keyword>
<gene>
    <name evidence="2" type="ORF">GZ78_01340</name>
</gene>
<evidence type="ECO:0008006" key="4">
    <source>
        <dbReference type="Google" id="ProtNLM"/>
    </source>
</evidence>
<dbReference type="Proteomes" id="UP000028073">
    <property type="component" value="Unassembled WGS sequence"/>
</dbReference>
<evidence type="ECO:0000256" key="1">
    <source>
        <dbReference type="SAM" id="SignalP"/>
    </source>
</evidence>
<comment type="caution">
    <text evidence="2">The sequence shown here is derived from an EMBL/GenBank/DDBJ whole genome shotgun (WGS) entry which is preliminary data.</text>
</comment>
<evidence type="ECO:0000313" key="2">
    <source>
        <dbReference type="EMBL" id="KEQ18764.1"/>
    </source>
</evidence>